<keyword evidence="8" id="KW-0503">Monooxygenase</keyword>
<accession>A0A9P7DG04</accession>
<gene>
    <name evidence="10" type="ORF">HD556DRAFT_1527902</name>
</gene>
<dbReference type="PRINTS" id="PR00463">
    <property type="entry name" value="EP450I"/>
</dbReference>
<dbReference type="Gene3D" id="1.10.630.10">
    <property type="entry name" value="Cytochrome P450"/>
    <property type="match status" value="1"/>
</dbReference>
<evidence type="ECO:0000256" key="2">
    <source>
        <dbReference type="ARBA" id="ARBA00005179"/>
    </source>
</evidence>
<dbReference type="RefSeq" id="XP_041159258.1">
    <property type="nucleotide sequence ID" value="XM_041309363.1"/>
</dbReference>
<evidence type="ECO:0000256" key="1">
    <source>
        <dbReference type="ARBA" id="ARBA00001971"/>
    </source>
</evidence>
<evidence type="ECO:0000256" key="8">
    <source>
        <dbReference type="ARBA" id="ARBA00023033"/>
    </source>
</evidence>
<evidence type="ECO:0000256" key="3">
    <source>
        <dbReference type="ARBA" id="ARBA00010617"/>
    </source>
</evidence>
<dbReference type="InterPro" id="IPR002401">
    <property type="entry name" value="Cyt_P450_E_grp-I"/>
</dbReference>
<evidence type="ECO:0000256" key="5">
    <source>
        <dbReference type="ARBA" id="ARBA00022723"/>
    </source>
</evidence>
<evidence type="ECO:0000313" key="11">
    <source>
        <dbReference type="Proteomes" id="UP000719766"/>
    </source>
</evidence>
<evidence type="ECO:0000256" key="6">
    <source>
        <dbReference type="ARBA" id="ARBA00023002"/>
    </source>
</evidence>
<evidence type="ECO:0000256" key="7">
    <source>
        <dbReference type="ARBA" id="ARBA00023004"/>
    </source>
</evidence>
<keyword evidence="7 9" id="KW-0408">Iron</keyword>
<dbReference type="GO" id="GO:0020037">
    <property type="term" value="F:heme binding"/>
    <property type="evidence" value="ECO:0007669"/>
    <property type="project" value="InterPro"/>
</dbReference>
<dbReference type="CDD" id="cd11065">
    <property type="entry name" value="CYP64-like"/>
    <property type="match status" value="1"/>
</dbReference>
<dbReference type="SUPFAM" id="SSF48264">
    <property type="entry name" value="Cytochrome P450"/>
    <property type="match status" value="1"/>
</dbReference>
<dbReference type="Pfam" id="PF00067">
    <property type="entry name" value="p450"/>
    <property type="match status" value="1"/>
</dbReference>
<dbReference type="AlphaFoldDB" id="A0A9P7DG04"/>
<organism evidence="10 11">
    <name type="scientific">Suillus plorans</name>
    <dbReference type="NCBI Taxonomy" id="116603"/>
    <lineage>
        <taxon>Eukaryota</taxon>
        <taxon>Fungi</taxon>
        <taxon>Dikarya</taxon>
        <taxon>Basidiomycota</taxon>
        <taxon>Agaricomycotina</taxon>
        <taxon>Agaricomycetes</taxon>
        <taxon>Agaricomycetidae</taxon>
        <taxon>Boletales</taxon>
        <taxon>Suillineae</taxon>
        <taxon>Suillaceae</taxon>
        <taxon>Suillus</taxon>
    </lineage>
</organism>
<comment type="caution">
    <text evidence="10">The sequence shown here is derived from an EMBL/GenBank/DDBJ whole genome shotgun (WGS) entry which is preliminary data.</text>
</comment>
<comment type="pathway">
    <text evidence="2">Secondary metabolite biosynthesis.</text>
</comment>
<dbReference type="GO" id="GO:0016705">
    <property type="term" value="F:oxidoreductase activity, acting on paired donors, with incorporation or reduction of molecular oxygen"/>
    <property type="evidence" value="ECO:0007669"/>
    <property type="project" value="InterPro"/>
</dbReference>
<keyword evidence="5 9" id="KW-0479">Metal-binding</keyword>
<dbReference type="InterPro" id="IPR036396">
    <property type="entry name" value="Cyt_P450_sf"/>
</dbReference>
<dbReference type="InterPro" id="IPR050364">
    <property type="entry name" value="Cytochrome_P450_fung"/>
</dbReference>
<dbReference type="PANTHER" id="PTHR46300:SF7">
    <property type="entry name" value="P450, PUTATIVE (EUROFUNG)-RELATED"/>
    <property type="match status" value="1"/>
</dbReference>
<evidence type="ECO:0000313" key="10">
    <source>
        <dbReference type="EMBL" id="KAG1792679.1"/>
    </source>
</evidence>
<dbReference type="GO" id="GO:0005506">
    <property type="term" value="F:iron ion binding"/>
    <property type="evidence" value="ECO:0007669"/>
    <property type="project" value="InterPro"/>
</dbReference>
<protein>
    <submittedName>
        <fullName evidence="10">Cytochrome P450</fullName>
    </submittedName>
</protein>
<comment type="similarity">
    <text evidence="3">Belongs to the cytochrome P450 family.</text>
</comment>
<reference evidence="10" key="1">
    <citation type="journal article" date="2020" name="New Phytol.">
        <title>Comparative genomics reveals dynamic genome evolution in host specialist ectomycorrhizal fungi.</title>
        <authorList>
            <person name="Lofgren L.A."/>
            <person name="Nguyen N.H."/>
            <person name="Vilgalys R."/>
            <person name="Ruytinx J."/>
            <person name="Liao H.L."/>
            <person name="Branco S."/>
            <person name="Kuo A."/>
            <person name="LaButti K."/>
            <person name="Lipzen A."/>
            <person name="Andreopoulos W."/>
            <person name="Pangilinan J."/>
            <person name="Riley R."/>
            <person name="Hundley H."/>
            <person name="Na H."/>
            <person name="Barry K."/>
            <person name="Grigoriev I.V."/>
            <person name="Stajich J.E."/>
            <person name="Kennedy P.G."/>
        </authorList>
    </citation>
    <scope>NUCLEOTIDE SEQUENCE</scope>
    <source>
        <strain evidence="10">S12</strain>
    </source>
</reference>
<keyword evidence="11" id="KW-1185">Reference proteome</keyword>
<sequence length="481" mass="53842">MLFSDNIDLGLLCIIALVVIPGLTRRRVYPLPLPPGPPALPFLGNALQLDTKRPWLTYTAWGKTYGKIVYCRTFGINLIIINSETVTWELLDRRSGNYSSRPVIPTSELAGVDFNTVFLPYGETLRRHRKIFHQVLRAEVSASHHEIYSRHANELVVNLLDVTSDWQHQTEIYAASLIMAVTYGYLAHGHEDPFLSRARELYDIGEHLAAPEKAAMLIAFPFLKKLPLWCFGGAFSLMGRSRELAQQLLIEPFNEVKAQMANGTASHSLVADFLSQAHDDADEDTMKAVALTGYLVGMDTTASALQTFLLAMVLYPDIQARARAELDQAVKHDKMPCLDDRASMPYLDAILREVLRCYPVVPLGIPHVASNDDVYDGYFIPKGAMVMVNQWALSWDEDIFPDASRFDPSRHLTVDGKLKDPFVNHFAFGHGRCICPGRWFAENSLWTATVAILAVLRIDHAKDSNGNKIEVKPEFTTGLAM</sequence>
<dbReference type="PRINTS" id="PR00385">
    <property type="entry name" value="P450"/>
</dbReference>
<dbReference type="EMBL" id="JABBWE010000035">
    <property type="protein sequence ID" value="KAG1792679.1"/>
    <property type="molecule type" value="Genomic_DNA"/>
</dbReference>
<dbReference type="Proteomes" id="UP000719766">
    <property type="component" value="Unassembled WGS sequence"/>
</dbReference>
<feature type="binding site" description="axial binding residue" evidence="9">
    <location>
        <position position="435"/>
    </location>
    <ligand>
        <name>heme</name>
        <dbReference type="ChEBI" id="CHEBI:30413"/>
    </ligand>
    <ligandPart>
        <name>Fe</name>
        <dbReference type="ChEBI" id="CHEBI:18248"/>
    </ligandPart>
</feature>
<keyword evidence="4 9" id="KW-0349">Heme</keyword>
<comment type="cofactor">
    <cofactor evidence="1 9">
        <name>heme</name>
        <dbReference type="ChEBI" id="CHEBI:30413"/>
    </cofactor>
</comment>
<evidence type="ECO:0000256" key="9">
    <source>
        <dbReference type="PIRSR" id="PIRSR602401-1"/>
    </source>
</evidence>
<evidence type="ECO:0000256" key="4">
    <source>
        <dbReference type="ARBA" id="ARBA00022617"/>
    </source>
</evidence>
<dbReference type="GO" id="GO:0004497">
    <property type="term" value="F:monooxygenase activity"/>
    <property type="evidence" value="ECO:0007669"/>
    <property type="project" value="UniProtKB-KW"/>
</dbReference>
<dbReference type="InterPro" id="IPR001128">
    <property type="entry name" value="Cyt_P450"/>
</dbReference>
<name>A0A9P7DG04_9AGAM</name>
<dbReference type="OrthoDB" id="1103324at2759"/>
<proteinExistence type="inferred from homology"/>
<dbReference type="PANTHER" id="PTHR46300">
    <property type="entry name" value="P450, PUTATIVE (EUROFUNG)-RELATED-RELATED"/>
    <property type="match status" value="1"/>
</dbReference>
<dbReference type="GeneID" id="64603127"/>
<keyword evidence="6" id="KW-0560">Oxidoreductase</keyword>